<name>A0A2M7Q8E6_9BACT</name>
<reference evidence="8" key="1">
    <citation type="submission" date="2017-09" db="EMBL/GenBank/DDBJ databases">
        <title>Depth-based differentiation of microbial function through sediment-hosted aquifers and enrichment of novel symbionts in the deep terrestrial subsurface.</title>
        <authorList>
            <person name="Probst A.J."/>
            <person name="Ladd B."/>
            <person name="Jarett J.K."/>
            <person name="Geller-Mcgrath D.E."/>
            <person name="Sieber C.M.K."/>
            <person name="Emerson J.B."/>
            <person name="Anantharaman K."/>
            <person name="Thomas B.C."/>
            <person name="Malmstrom R."/>
            <person name="Stieglmeier M."/>
            <person name="Klingl A."/>
            <person name="Woyke T."/>
            <person name="Ryan C.M."/>
            <person name="Banfield J.F."/>
        </authorList>
    </citation>
    <scope>NUCLEOTIDE SEQUENCE [LARGE SCALE GENOMIC DNA]</scope>
</reference>
<protein>
    <recommendedName>
        <fullName evidence="6">Adenylate kinase</fullName>
        <ecNumber evidence="6">2.7.4.3</ecNumber>
    </recommendedName>
</protein>
<dbReference type="EMBL" id="PFKZ01000086">
    <property type="protein sequence ID" value="PIY59350.1"/>
    <property type="molecule type" value="Genomic_DNA"/>
</dbReference>
<evidence type="ECO:0000256" key="6">
    <source>
        <dbReference type="RuleBase" id="RU003331"/>
    </source>
</evidence>
<evidence type="ECO:0000313" key="8">
    <source>
        <dbReference type="Proteomes" id="UP000230363"/>
    </source>
</evidence>
<dbReference type="CDD" id="cd01428">
    <property type="entry name" value="ADK"/>
    <property type="match status" value="1"/>
</dbReference>
<organism evidence="7 8">
    <name type="scientific">Candidatus Wolfebacteria bacterium CG_4_10_14_0_8_um_filter_37_11</name>
    <dbReference type="NCBI Taxonomy" id="1975062"/>
    <lineage>
        <taxon>Bacteria</taxon>
        <taxon>Candidatus Wolfeibacteriota</taxon>
    </lineage>
</organism>
<dbReference type="GO" id="GO:0004017">
    <property type="term" value="F:AMP kinase activity"/>
    <property type="evidence" value="ECO:0007669"/>
    <property type="project" value="UniProtKB-EC"/>
</dbReference>
<evidence type="ECO:0000256" key="4">
    <source>
        <dbReference type="ARBA" id="ARBA00022777"/>
    </source>
</evidence>
<comment type="catalytic activity">
    <reaction evidence="6">
        <text>AMP + ATP = 2 ADP</text>
        <dbReference type="Rhea" id="RHEA:12973"/>
        <dbReference type="ChEBI" id="CHEBI:30616"/>
        <dbReference type="ChEBI" id="CHEBI:456215"/>
        <dbReference type="ChEBI" id="CHEBI:456216"/>
        <dbReference type="EC" id="2.7.4.3"/>
    </reaction>
</comment>
<keyword evidence="1 5" id="KW-0808">Transferase</keyword>
<evidence type="ECO:0000256" key="1">
    <source>
        <dbReference type="ARBA" id="ARBA00022679"/>
    </source>
</evidence>
<gene>
    <name evidence="7" type="ORF">COY96_02350</name>
</gene>
<evidence type="ECO:0000256" key="3">
    <source>
        <dbReference type="ARBA" id="ARBA00022741"/>
    </source>
</evidence>
<comment type="subcellular location">
    <subcellularLocation>
        <location evidence="6">Cytoplasm</location>
    </subcellularLocation>
</comment>
<dbReference type="InterPro" id="IPR000850">
    <property type="entry name" value="Adenylat/UMP-CMP_kin"/>
</dbReference>
<dbReference type="SUPFAM" id="SSF52540">
    <property type="entry name" value="P-loop containing nucleoside triphosphate hydrolases"/>
    <property type="match status" value="1"/>
</dbReference>
<dbReference type="AlphaFoldDB" id="A0A2M7Q8E6"/>
<evidence type="ECO:0000256" key="5">
    <source>
        <dbReference type="RuleBase" id="RU003330"/>
    </source>
</evidence>
<evidence type="ECO:0000256" key="2">
    <source>
        <dbReference type="ARBA" id="ARBA00022727"/>
    </source>
</evidence>
<keyword evidence="6" id="KW-0067">ATP-binding</keyword>
<evidence type="ECO:0000313" key="7">
    <source>
        <dbReference type="EMBL" id="PIY59350.1"/>
    </source>
</evidence>
<accession>A0A2M7Q8E6</accession>
<keyword evidence="2" id="KW-0545">Nucleotide biosynthesis</keyword>
<keyword evidence="3 6" id="KW-0547">Nucleotide-binding</keyword>
<dbReference type="PRINTS" id="PR00094">
    <property type="entry name" value="ADENYLTKNASE"/>
</dbReference>
<dbReference type="InterPro" id="IPR027417">
    <property type="entry name" value="P-loop_NTPase"/>
</dbReference>
<comment type="subunit">
    <text evidence="6">Monomer.</text>
</comment>
<comment type="similarity">
    <text evidence="5">Belongs to the adenylate kinase family.</text>
</comment>
<comment type="caution">
    <text evidence="7">The sequence shown here is derived from an EMBL/GenBank/DDBJ whole genome shotgun (WGS) entry which is preliminary data.</text>
</comment>
<sequence>MKRYKSIDANILIIRIIQIISKFVYSYRYSFMKIAIIIYGPPGSGKGTQAQLLADKLGLIHFDTGKYIEQVVHNSANKKNKIIQEQRRLFDSGALCEPSWVLNIVKEKVGQLAASGLGVVFSGSPRTLFESFGSKKQKGLIAVLENYYNKKNISVFFIDIPSSESLQRNGSRLMCSVCGTQVLNKVFKFKGLKLLKCPFCGGKLYRRSLDKPEIIKIRIEEYKKRTMLIAKELKKCGYRIVHINGKPLPSKVNQSILKWVLK</sequence>
<keyword evidence="4 5" id="KW-0418">Kinase</keyword>
<dbReference type="GO" id="GO:0005524">
    <property type="term" value="F:ATP binding"/>
    <property type="evidence" value="ECO:0007669"/>
    <property type="project" value="UniProtKB-KW"/>
</dbReference>
<dbReference type="EC" id="2.7.4.3" evidence="6"/>
<dbReference type="Gene3D" id="3.40.50.300">
    <property type="entry name" value="P-loop containing nucleotide triphosphate hydrolases"/>
    <property type="match status" value="1"/>
</dbReference>
<dbReference type="PANTHER" id="PTHR23359">
    <property type="entry name" value="NUCLEOTIDE KINASE"/>
    <property type="match status" value="1"/>
</dbReference>
<proteinExistence type="inferred from homology"/>
<dbReference type="GO" id="GO:0005737">
    <property type="term" value="C:cytoplasm"/>
    <property type="evidence" value="ECO:0007669"/>
    <property type="project" value="UniProtKB-SubCell"/>
</dbReference>
<dbReference type="Proteomes" id="UP000230363">
    <property type="component" value="Unassembled WGS sequence"/>
</dbReference>
<dbReference type="Pfam" id="PF00406">
    <property type="entry name" value="ADK"/>
    <property type="match status" value="1"/>
</dbReference>